<organism evidence="3 4">
    <name type="scientific">Cellulophaga baltica</name>
    <dbReference type="NCBI Taxonomy" id="76594"/>
    <lineage>
        <taxon>Bacteria</taxon>
        <taxon>Pseudomonadati</taxon>
        <taxon>Bacteroidota</taxon>
        <taxon>Flavobacteriia</taxon>
        <taxon>Flavobacteriales</taxon>
        <taxon>Flavobacteriaceae</taxon>
        <taxon>Cellulophaga</taxon>
    </lineage>
</organism>
<proteinExistence type="predicted"/>
<dbReference type="InterPro" id="IPR011050">
    <property type="entry name" value="Pectin_lyase_fold/virulence"/>
</dbReference>
<dbReference type="SUPFAM" id="SSF51126">
    <property type="entry name" value="Pectin lyase-like"/>
    <property type="match status" value="1"/>
</dbReference>
<protein>
    <submittedName>
        <fullName evidence="3">Right handed beta helix region</fullName>
    </submittedName>
</protein>
<dbReference type="AlphaFoldDB" id="A0A1G7E5E0"/>
<keyword evidence="4" id="KW-1185">Reference proteome</keyword>
<feature type="domain" description="PDZ" evidence="2">
    <location>
        <begin position="700"/>
        <end position="778"/>
    </location>
</feature>
<evidence type="ECO:0000259" key="2">
    <source>
        <dbReference type="PROSITE" id="PS50106"/>
    </source>
</evidence>
<evidence type="ECO:0000313" key="4">
    <source>
        <dbReference type="Proteomes" id="UP000182114"/>
    </source>
</evidence>
<name>A0A1G7E5E0_9FLAO</name>
<dbReference type="EMBL" id="FNBD01000002">
    <property type="protein sequence ID" value="SDE58897.1"/>
    <property type="molecule type" value="Genomic_DNA"/>
</dbReference>
<feature type="chain" id="PRO_5010197786" evidence="1">
    <location>
        <begin position="22"/>
        <end position="788"/>
    </location>
</feature>
<dbReference type="Gene3D" id="2.30.42.10">
    <property type="match status" value="1"/>
</dbReference>
<dbReference type="RefSeq" id="WP_074537445.1">
    <property type="nucleotide sequence ID" value="NZ_FNBD01000002.1"/>
</dbReference>
<sequence>MKKIVLLFTAVFLLISCSIQANTIELFVSVNGVKNSKGSKSKPFLTIEEAVKRATVLKEKDTSLSIVINILPGAYHLTESIQIPSILNGLQIKGTDASEVHIKGSIPLKANWKKYNSTMYVTKVPKDLNFDQLIVNGKAQILARYPNYDENGHYWQGYAADAISKERIATWKHPKGAYFHALHSGRWGGFHFKITGVNEDGTAILEGGQQNNRASKPHEEFRMVENVFEELDSAGEWFLDKTTDKLYYWPSEGLNPETTTFEVSVLKDLIQVVGTLENPVKNVSISNITFENTQRTFMEVYEPLLRSDWNIYRGSAIFFEGTENCNVTNSEFTNLGGNVIMASKYNKALSIIGNHIHECGGSAISFVGDPSAVRSPSFNYKEFVPVAEMDTIPGPKNELYPRNCLVEDNLIHRIGRIEKQTAGVQISMAMDITVRHNSIYDVPRAGINIGDGTWGGHILEFNDVFNTVLETSDHGSFNSWGRDRFWHPKRAVMDSLTTANPNMPMWDAIKTTIIRNNRFRCDHGWDIDLDDGSSNYHIYNNLLLNNGLKLREGFNRIAENNIMVNNSLHPHVWFVESGDVFKHNIVSDAYQDVRLLGWGKELDYNFFSTEEAMLKSQIYNRDKHSGFGDPLFKDPARADFTVAENSPALAVGFKNFPMDEFGVQKPSLKKLAKTPEIPQLKKPSINENNVSPTIAWLRNDIKSVSSAQEQSAYGLNTAEGVIVLKVWSQSPAVQNNGLRAGDVILSASGKKTGTVKDFFVISAANTGAELKLLIMRNQSEQELIIKTK</sequence>
<dbReference type="Gene3D" id="2.160.20.10">
    <property type="entry name" value="Single-stranded right-handed beta-helix, Pectin lyase-like"/>
    <property type="match status" value="2"/>
</dbReference>
<evidence type="ECO:0000313" key="3">
    <source>
        <dbReference type="EMBL" id="SDE58897.1"/>
    </source>
</evidence>
<dbReference type="InterPro" id="IPR001478">
    <property type="entry name" value="PDZ"/>
</dbReference>
<dbReference type="PANTHER" id="PTHR36453">
    <property type="entry name" value="SECRETED PROTEIN-RELATED"/>
    <property type="match status" value="1"/>
</dbReference>
<keyword evidence="1" id="KW-0732">Signal</keyword>
<dbReference type="PROSITE" id="PS51257">
    <property type="entry name" value="PROKAR_LIPOPROTEIN"/>
    <property type="match status" value="1"/>
</dbReference>
<feature type="signal peptide" evidence="1">
    <location>
        <begin position="1"/>
        <end position="21"/>
    </location>
</feature>
<dbReference type="InterPro" id="IPR012334">
    <property type="entry name" value="Pectin_lyas_fold"/>
</dbReference>
<dbReference type="Proteomes" id="UP000182114">
    <property type="component" value="Unassembled WGS sequence"/>
</dbReference>
<dbReference type="PANTHER" id="PTHR36453:SF1">
    <property type="entry name" value="RIGHT HANDED BETA HELIX DOMAIN-CONTAINING PROTEIN"/>
    <property type="match status" value="1"/>
</dbReference>
<dbReference type="InterPro" id="IPR036034">
    <property type="entry name" value="PDZ_sf"/>
</dbReference>
<dbReference type="SMART" id="SM00710">
    <property type="entry name" value="PbH1"/>
    <property type="match status" value="6"/>
</dbReference>
<dbReference type="Pfam" id="PF13180">
    <property type="entry name" value="PDZ_2"/>
    <property type="match status" value="1"/>
</dbReference>
<dbReference type="SUPFAM" id="SSF50156">
    <property type="entry name" value="PDZ domain-like"/>
    <property type="match status" value="1"/>
</dbReference>
<gene>
    <name evidence="3" type="ORF">SAMN04487992_102102</name>
</gene>
<evidence type="ECO:0000256" key="1">
    <source>
        <dbReference type="SAM" id="SignalP"/>
    </source>
</evidence>
<dbReference type="InterPro" id="IPR006626">
    <property type="entry name" value="PbH1"/>
</dbReference>
<reference evidence="4" key="1">
    <citation type="submission" date="2016-10" db="EMBL/GenBank/DDBJ databases">
        <authorList>
            <person name="Varghese N."/>
            <person name="Submissions S."/>
        </authorList>
    </citation>
    <scope>NUCLEOTIDE SEQUENCE [LARGE SCALE GENOMIC DNA]</scope>
    <source>
        <strain evidence="4">DSM 24729</strain>
    </source>
</reference>
<accession>A0A1G7E5E0</accession>
<dbReference type="PROSITE" id="PS50106">
    <property type="entry name" value="PDZ"/>
    <property type="match status" value="1"/>
</dbReference>